<dbReference type="PANTHER" id="PTHR30055:SF146">
    <property type="entry name" value="HTH-TYPE TRANSCRIPTIONAL DUAL REGULATOR CECR"/>
    <property type="match status" value="1"/>
</dbReference>
<evidence type="ECO:0000256" key="1">
    <source>
        <dbReference type="ARBA" id="ARBA00023125"/>
    </source>
</evidence>
<feature type="domain" description="HTH tetR-type" evidence="3">
    <location>
        <begin position="11"/>
        <end position="70"/>
    </location>
</feature>
<proteinExistence type="predicted"/>
<dbReference type="InterPro" id="IPR001647">
    <property type="entry name" value="HTH_TetR"/>
</dbReference>
<dbReference type="Gene3D" id="1.10.357.10">
    <property type="entry name" value="Tetracycline Repressor, domain 2"/>
    <property type="match status" value="1"/>
</dbReference>
<accession>A0A1H6VJN8</accession>
<dbReference type="PANTHER" id="PTHR30055">
    <property type="entry name" value="HTH-TYPE TRANSCRIPTIONAL REGULATOR RUTR"/>
    <property type="match status" value="1"/>
</dbReference>
<dbReference type="AlphaFoldDB" id="A0A1H6VJN8"/>
<name>A0A1H6VJN8_9ACTN</name>
<dbReference type="InterPro" id="IPR050109">
    <property type="entry name" value="HTH-type_TetR-like_transc_reg"/>
</dbReference>
<dbReference type="Pfam" id="PF00440">
    <property type="entry name" value="TetR_N"/>
    <property type="match status" value="1"/>
</dbReference>
<dbReference type="OrthoDB" id="3403733at2"/>
<evidence type="ECO:0000259" key="3">
    <source>
        <dbReference type="PROSITE" id="PS50977"/>
    </source>
</evidence>
<dbReference type="PRINTS" id="PR00455">
    <property type="entry name" value="HTHTETR"/>
</dbReference>
<dbReference type="STRING" id="1144548.SAMN05443287_102665"/>
<dbReference type="Proteomes" id="UP000198707">
    <property type="component" value="Unassembled WGS sequence"/>
</dbReference>
<keyword evidence="5" id="KW-1185">Reference proteome</keyword>
<evidence type="ECO:0000313" key="5">
    <source>
        <dbReference type="Proteomes" id="UP000198707"/>
    </source>
</evidence>
<organism evidence="4 5">
    <name type="scientific">Micromonospora phaseoli</name>
    <dbReference type="NCBI Taxonomy" id="1144548"/>
    <lineage>
        <taxon>Bacteria</taxon>
        <taxon>Bacillati</taxon>
        <taxon>Actinomycetota</taxon>
        <taxon>Actinomycetes</taxon>
        <taxon>Micromonosporales</taxon>
        <taxon>Micromonosporaceae</taxon>
        <taxon>Micromonospora</taxon>
    </lineage>
</organism>
<dbReference type="EMBL" id="FNYV01000002">
    <property type="protein sequence ID" value="SEJ03184.1"/>
    <property type="molecule type" value="Genomic_DNA"/>
</dbReference>
<dbReference type="GO" id="GO:0000976">
    <property type="term" value="F:transcription cis-regulatory region binding"/>
    <property type="evidence" value="ECO:0007669"/>
    <property type="project" value="TreeGrafter"/>
</dbReference>
<dbReference type="PROSITE" id="PS50977">
    <property type="entry name" value="HTH_TETR_2"/>
    <property type="match status" value="1"/>
</dbReference>
<feature type="DNA-binding region" description="H-T-H motif" evidence="2">
    <location>
        <begin position="33"/>
        <end position="52"/>
    </location>
</feature>
<protein>
    <submittedName>
        <fullName evidence="4">DNA-binding transcriptional regulator, AcrR family</fullName>
    </submittedName>
</protein>
<keyword evidence="1 2" id="KW-0238">DNA-binding</keyword>
<sequence length="226" mass="24479">MGVGSGSGGEFATADRIRDAAIRRFARDGFRAGLRTVAADAGVTAGLVIHHFGSKAGLRRACDERVLEIMRQEKTKALTDGTAAMLLAQMAGVEQYAPMVQYLLRSMQAGGELALKLVEHMITDAEAYLSAGEAAGVVRPSRNRPARTRYLAYQATGSMLLWFTLHGADVPAEEFAALFRRYVEELALPALELFTEGLLVDRSMLDEYLMYVPDPPPAGDPDRTAG</sequence>
<reference evidence="5" key="1">
    <citation type="submission" date="2016-10" db="EMBL/GenBank/DDBJ databases">
        <authorList>
            <person name="Varghese N."/>
            <person name="Submissions S."/>
        </authorList>
    </citation>
    <scope>NUCLEOTIDE SEQUENCE [LARGE SCALE GENOMIC DNA]</scope>
    <source>
        <strain evidence="5">CGMCC 4.7038</strain>
    </source>
</reference>
<dbReference type="GO" id="GO:0003700">
    <property type="term" value="F:DNA-binding transcription factor activity"/>
    <property type="evidence" value="ECO:0007669"/>
    <property type="project" value="TreeGrafter"/>
</dbReference>
<dbReference type="Pfam" id="PF17933">
    <property type="entry name" value="TetR_C_25"/>
    <property type="match status" value="1"/>
</dbReference>
<dbReference type="InterPro" id="IPR041484">
    <property type="entry name" value="TetR_C_25"/>
</dbReference>
<dbReference type="SUPFAM" id="SSF46689">
    <property type="entry name" value="Homeodomain-like"/>
    <property type="match status" value="1"/>
</dbReference>
<evidence type="ECO:0000313" key="4">
    <source>
        <dbReference type="EMBL" id="SEJ03184.1"/>
    </source>
</evidence>
<gene>
    <name evidence="4" type="ORF">SAMN05443287_102665</name>
</gene>
<dbReference type="InterPro" id="IPR009057">
    <property type="entry name" value="Homeodomain-like_sf"/>
</dbReference>
<evidence type="ECO:0000256" key="2">
    <source>
        <dbReference type="PROSITE-ProRule" id="PRU00335"/>
    </source>
</evidence>